<feature type="region of interest" description="Disordered" evidence="1">
    <location>
        <begin position="1"/>
        <end position="41"/>
    </location>
</feature>
<evidence type="ECO:0000313" key="3">
    <source>
        <dbReference type="Proteomes" id="UP000656548"/>
    </source>
</evidence>
<comment type="caution">
    <text evidence="2">The sequence shown here is derived from an EMBL/GenBank/DDBJ whole genome shotgun (WGS) entry which is preliminary data.</text>
</comment>
<dbReference type="Proteomes" id="UP000656548">
    <property type="component" value="Unassembled WGS sequence"/>
</dbReference>
<evidence type="ECO:0000313" key="2">
    <source>
        <dbReference type="EMBL" id="MBE1574515.1"/>
    </source>
</evidence>
<evidence type="ECO:0000256" key="1">
    <source>
        <dbReference type="SAM" id="MobiDB-lite"/>
    </source>
</evidence>
<keyword evidence="3" id="KW-1185">Reference proteome</keyword>
<reference evidence="2 3" key="1">
    <citation type="submission" date="2020-10" db="EMBL/GenBank/DDBJ databases">
        <title>Sequencing the genomes of 1000 actinobacteria strains.</title>
        <authorList>
            <person name="Klenk H.-P."/>
        </authorList>
    </citation>
    <scope>NUCLEOTIDE SEQUENCE [LARGE SCALE GENOMIC DNA]</scope>
    <source>
        <strain evidence="2 3">DSM 46661</strain>
    </source>
</reference>
<dbReference type="RefSeq" id="WP_378234882.1">
    <property type="nucleotide sequence ID" value="NZ_JBHRWJ010000022.1"/>
</dbReference>
<name>A0ABR9L246_9PSEU</name>
<protein>
    <submittedName>
        <fullName evidence="2">Uncharacterized protein</fullName>
    </submittedName>
</protein>
<proteinExistence type="predicted"/>
<dbReference type="EMBL" id="JADBEJ010000001">
    <property type="protein sequence ID" value="MBE1574515.1"/>
    <property type="molecule type" value="Genomic_DNA"/>
</dbReference>
<sequence>MSQLHDQKHGAAAGHVVGDTVMPAKGDLGPHAAGPEPDIKPSGPAVCPIASAAVGLDLVKVAQGC</sequence>
<gene>
    <name evidence="2" type="ORF">H4W30_001544</name>
</gene>
<accession>A0ABR9L246</accession>
<organism evidence="2 3">
    <name type="scientific">Amycolatopsis roodepoortensis</name>
    <dbReference type="NCBI Taxonomy" id="700274"/>
    <lineage>
        <taxon>Bacteria</taxon>
        <taxon>Bacillati</taxon>
        <taxon>Actinomycetota</taxon>
        <taxon>Actinomycetes</taxon>
        <taxon>Pseudonocardiales</taxon>
        <taxon>Pseudonocardiaceae</taxon>
        <taxon>Amycolatopsis</taxon>
    </lineage>
</organism>